<feature type="compositionally biased region" description="Low complexity" evidence="1">
    <location>
        <begin position="71"/>
        <end position="83"/>
    </location>
</feature>
<accession>A0ABP5DSY0</accession>
<dbReference type="EMBL" id="BAAAOH010000001">
    <property type="protein sequence ID" value="GAA1983840.1"/>
    <property type="molecule type" value="Genomic_DNA"/>
</dbReference>
<name>A0ABP5DSY0_9MICO</name>
<dbReference type="RefSeq" id="WP_344060506.1">
    <property type="nucleotide sequence ID" value="NZ_BAAAOH010000001.1"/>
</dbReference>
<evidence type="ECO:0000256" key="1">
    <source>
        <dbReference type="SAM" id="MobiDB-lite"/>
    </source>
</evidence>
<proteinExistence type="predicted"/>
<feature type="compositionally biased region" description="Low complexity" evidence="1">
    <location>
        <begin position="30"/>
        <end position="46"/>
    </location>
</feature>
<sequence>MTAAPPNMLEQGLLVSRCAVARNLAAAVTAEEPPAAATPAELPALTEPDRRSPRLRASARARAADKRARTADSQARTADAATQAALGAARDSRKIARDRVTSALQVIVGSVEAGCADLQDVIGRAGALQQLVQTPTGDVLTQMTALGAARAAALGALDLAASSIEVVDDIRLSALEVADVAPLANRVDGINTARAAVIAAARGLTNALVAAARDHDAGRAYAQASAMESGRSSAIARSQKIRDDTPRLFAAMATWRAVSRRTRRVISRAKTTKDVSRRISVLATRALASAEKSLSAATLAVAEKWAGKATAAASGAEELGSLIAAAAAEARGHAGSARKLVRRADALHSIDRVLPRAGRILDGGGLELRLECVFEINRAALFAAAAELDRGGSAARSDASDQAHARAKARIGRPDAWLLIRADPELSYSLACYLTRWRRYSFDAPEVVELFEAAMADDAICDFIARDPELRSADDQEGFAALSRRATKEWAERRAARNSPPNTAGAAKEKAAADGATST</sequence>
<comment type="caution">
    <text evidence="2">The sequence shown here is derived from an EMBL/GenBank/DDBJ whole genome shotgun (WGS) entry which is preliminary data.</text>
</comment>
<organism evidence="2 3">
    <name type="scientific">Microbacterium pumilum</name>
    <dbReference type="NCBI Taxonomy" id="344165"/>
    <lineage>
        <taxon>Bacteria</taxon>
        <taxon>Bacillati</taxon>
        <taxon>Actinomycetota</taxon>
        <taxon>Actinomycetes</taxon>
        <taxon>Micrococcales</taxon>
        <taxon>Microbacteriaceae</taxon>
        <taxon>Microbacterium</taxon>
    </lineage>
</organism>
<evidence type="ECO:0000313" key="2">
    <source>
        <dbReference type="EMBL" id="GAA1983840.1"/>
    </source>
</evidence>
<reference evidence="3" key="1">
    <citation type="journal article" date="2019" name="Int. J. Syst. Evol. Microbiol.">
        <title>The Global Catalogue of Microorganisms (GCM) 10K type strain sequencing project: providing services to taxonomists for standard genome sequencing and annotation.</title>
        <authorList>
            <consortium name="The Broad Institute Genomics Platform"/>
            <consortium name="The Broad Institute Genome Sequencing Center for Infectious Disease"/>
            <person name="Wu L."/>
            <person name="Ma J."/>
        </authorList>
    </citation>
    <scope>NUCLEOTIDE SEQUENCE [LARGE SCALE GENOMIC DNA]</scope>
    <source>
        <strain evidence="3">JCM 14902</strain>
    </source>
</reference>
<protein>
    <submittedName>
        <fullName evidence="2">Uncharacterized protein</fullName>
    </submittedName>
</protein>
<feature type="region of interest" description="Disordered" evidence="1">
    <location>
        <begin position="30"/>
        <end position="83"/>
    </location>
</feature>
<dbReference type="Proteomes" id="UP001500326">
    <property type="component" value="Unassembled WGS sequence"/>
</dbReference>
<keyword evidence="3" id="KW-1185">Reference proteome</keyword>
<gene>
    <name evidence="2" type="ORF">GCM10009777_17180</name>
</gene>
<feature type="region of interest" description="Disordered" evidence="1">
    <location>
        <begin position="490"/>
        <end position="519"/>
    </location>
</feature>
<evidence type="ECO:0000313" key="3">
    <source>
        <dbReference type="Proteomes" id="UP001500326"/>
    </source>
</evidence>